<organism evidence="6 7">
    <name type="scientific">Butyrivibrio fibrisolvens DSM 3071</name>
    <dbReference type="NCBI Taxonomy" id="1121131"/>
    <lineage>
        <taxon>Bacteria</taxon>
        <taxon>Bacillati</taxon>
        <taxon>Bacillota</taxon>
        <taxon>Clostridia</taxon>
        <taxon>Lachnospirales</taxon>
        <taxon>Lachnospiraceae</taxon>
        <taxon>Butyrivibrio</taxon>
    </lineage>
</organism>
<evidence type="ECO:0000256" key="1">
    <source>
        <dbReference type="ARBA" id="ARBA00022741"/>
    </source>
</evidence>
<dbReference type="InterPro" id="IPR002109">
    <property type="entry name" value="Glutaredoxin"/>
</dbReference>
<dbReference type="SUPFAM" id="SSF51998">
    <property type="entry name" value="PFL-like glycyl radical enzymes"/>
    <property type="match status" value="1"/>
</dbReference>
<dbReference type="Proteomes" id="UP000184278">
    <property type="component" value="Unassembled WGS sequence"/>
</dbReference>
<evidence type="ECO:0000256" key="2">
    <source>
        <dbReference type="ARBA" id="ARBA00022840"/>
    </source>
</evidence>
<dbReference type="SUPFAM" id="SSF52833">
    <property type="entry name" value="Thioredoxin-like"/>
    <property type="match status" value="1"/>
</dbReference>
<dbReference type="Pfam" id="PF13597">
    <property type="entry name" value="NRDD"/>
    <property type="match status" value="1"/>
</dbReference>
<dbReference type="PROSITE" id="PS51354">
    <property type="entry name" value="GLUTAREDOXIN_2"/>
    <property type="match status" value="1"/>
</dbReference>
<dbReference type="InterPro" id="IPR036249">
    <property type="entry name" value="Thioredoxin-like_sf"/>
</dbReference>
<dbReference type="GO" id="GO:0004748">
    <property type="term" value="F:ribonucleoside-diphosphate reductase activity, thioredoxin disulfide as acceptor"/>
    <property type="evidence" value="ECO:0007669"/>
    <property type="project" value="TreeGrafter"/>
</dbReference>
<dbReference type="OrthoDB" id="9804622at2"/>
<proteinExistence type="predicted"/>
<protein>
    <submittedName>
        <fullName evidence="6">Ribonucleoside-triphosphate reductase class III catalytic subunit</fullName>
    </submittedName>
</protein>
<dbReference type="RefSeq" id="WP_073388079.1">
    <property type="nucleotide sequence ID" value="NZ_FQXK01000020.1"/>
</dbReference>
<dbReference type="CDD" id="cd02976">
    <property type="entry name" value="NrdH"/>
    <property type="match status" value="1"/>
</dbReference>
<evidence type="ECO:0000313" key="7">
    <source>
        <dbReference type="Proteomes" id="UP000184278"/>
    </source>
</evidence>
<gene>
    <name evidence="6" type="ORF">SAMN02745229_02408</name>
</gene>
<dbReference type="STRING" id="1121131.SAMN02745229_02408"/>
<name>A0A1M5ZM08_BUTFI</name>
<keyword evidence="1 3" id="KW-0547">Nucleotide-binding</keyword>
<dbReference type="GO" id="GO:0009265">
    <property type="term" value="P:2'-deoxyribonucleotide biosynthetic process"/>
    <property type="evidence" value="ECO:0007669"/>
    <property type="project" value="TreeGrafter"/>
</dbReference>
<dbReference type="GO" id="GO:0031250">
    <property type="term" value="C:anaerobic ribonucleoside-triphosphate reductase complex"/>
    <property type="evidence" value="ECO:0007669"/>
    <property type="project" value="TreeGrafter"/>
</dbReference>
<evidence type="ECO:0000313" key="6">
    <source>
        <dbReference type="EMBL" id="SHI25168.1"/>
    </source>
</evidence>
<evidence type="ECO:0000256" key="3">
    <source>
        <dbReference type="PROSITE-ProRule" id="PRU00492"/>
    </source>
</evidence>
<keyword evidence="7" id="KW-1185">Reference proteome</keyword>
<dbReference type="CDD" id="cd01675">
    <property type="entry name" value="RNR_III"/>
    <property type="match status" value="1"/>
</dbReference>
<dbReference type="NCBIfam" id="TIGR02487">
    <property type="entry name" value="NrdD"/>
    <property type="match status" value="1"/>
</dbReference>
<accession>A0A1M5ZM08</accession>
<reference evidence="7" key="1">
    <citation type="submission" date="2016-11" db="EMBL/GenBank/DDBJ databases">
        <authorList>
            <person name="Varghese N."/>
            <person name="Submissions S."/>
        </authorList>
    </citation>
    <scope>NUCLEOTIDE SEQUENCE [LARGE SCALE GENOMIC DNA]</scope>
    <source>
        <strain evidence="7">DSM 3071</strain>
    </source>
</reference>
<dbReference type="InterPro" id="IPR005144">
    <property type="entry name" value="ATP-cone_dom"/>
</dbReference>
<dbReference type="InterPro" id="IPR012833">
    <property type="entry name" value="NrdD"/>
</dbReference>
<evidence type="ECO:0000259" key="5">
    <source>
        <dbReference type="PROSITE" id="PS51161"/>
    </source>
</evidence>
<evidence type="ECO:0000256" key="4">
    <source>
        <dbReference type="SAM" id="Coils"/>
    </source>
</evidence>
<dbReference type="PANTHER" id="PTHR21075:SF0">
    <property type="entry name" value="ANAEROBIC RIBONUCLEOSIDE-TRIPHOSPHATE REDUCTASE"/>
    <property type="match status" value="1"/>
</dbReference>
<dbReference type="EMBL" id="FQXK01000020">
    <property type="protein sequence ID" value="SHI25168.1"/>
    <property type="molecule type" value="Genomic_DNA"/>
</dbReference>
<dbReference type="GeneID" id="89510791"/>
<keyword evidence="2 3" id="KW-0067">ATP-binding</keyword>
<dbReference type="GO" id="GO:0006260">
    <property type="term" value="P:DNA replication"/>
    <property type="evidence" value="ECO:0007669"/>
    <property type="project" value="InterPro"/>
</dbReference>
<dbReference type="Gene3D" id="3.20.70.20">
    <property type="match status" value="1"/>
</dbReference>
<dbReference type="GO" id="GO:0008998">
    <property type="term" value="F:ribonucleoside-triphosphate reductase (thioredoxin) activity"/>
    <property type="evidence" value="ECO:0007669"/>
    <property type="project" value="InterPro"/>
</dbReference>
<keyword evidence="4" id="KW-0175">Coiled coil</keyword>
<dbReference type="Gene3D" id="3.40.30.10">
    <property type="entry name" value="Glutaredoxin"/>
    <property type="match status" value="1"/>
</dbReference>
<dbReference type="Pfam" id="PF00462">
    <property type="entry name" value="Glutaredoxin"/>
    <property type="match status" value="1"/>
</dbReference>
<feature type="domain" description="ATP-cone" evidence="5">
    <location>
        <begin position="3"/>
        <end position="98"/>
    </location>
</feature>
<dbReference type="GO" id="GO:0005524">
    <property type="term" value="F:ATP binding"/>
    <property type="evidence" value="ECO:0007669"/>
    <property type="project" value="UniProtKB-UniRule"/>
</dbReference>
<sequence length="870" mass="96981">MINTIVKRDGTQVRFDETKITAAMQKALESVKAEYTDKDLKTLTGAAVVDLYVNSADKDLRVTVEQAQDAAEAALMRGGYYTAARSFILYRQTHKVIRGITKEVKNFAVGMVDGSLGSADDATDADPCQAMDIIKNQNASTAGGTMGAAILAESEAITKMWWENIYDPEIRALCQVDGGNGEIYIHDMGMAAGYCAGWSLKDLLLNGLGGVPNKIASSPASHLSTAVMQLVNFLGIMQNEWAGAQAVSSFDTYLAPFVKADNLSYAEVKQCMQSFVFGANVSSRWGSQCPFSNITLDWTVPEDMAPQKAIVGGKEQDFTYGDCKREMDMINKAFLEVMITGDANGRGFQYPIPTYSITRDFDWSESENNRLLFEMAAKYGTPYFSNYINSDMKPSDVRSMCCRLRLDLRELRKQNGGNFGAGENTGSIGVVTINLPHIAYISATEEDFYKELEYAMNIAARSLDIKRRVVTLYLNKGAYPYTKVYLKAGFKNHFSTIGLVGMNEACLNARWIGEDLTSEKSLKWAGEVLDFMRNKLSDYQEQYGCLFNLEATPAESTCYTLARMDRRNYPDIITAGRSGETPYYTNSSHLPVGSVDDIFDALDKEDDLQCKYTSGTVFHAFLGERLPDWKQAAKSVRTIAENYRLPYFTLSPTYSICEDHGYINGETSICPVCGGKAETYSRITGYYRPVSNWNAGKAQEFEDRRTYNMSRIVSKSASDILNRVDKNRDETQNAIEKEFEQAKVARENFASLLSGSSVSKSDTVLEIIEENSDEPGVYVTDDQITLLTTTDCPRCRMAKEALDRRNFEYSILNASEDEGRELALKYGIMTAPAMFVDYGTSEKVITDFNEIMKFIKSIESRDRSELIGAE</sequence>
<dbReference type="NCBIfam" id="NF006126">
    <property type="entry name" value="PRK08270.1"/>
    <property type="match status" value="1"/>
</dbReference>
<feature type="coiled-coil region" evidence="4">
    <location>
        <begin position="721"/>
        <end position="748"/>
    </location>
</feature>
<dbReference type="AlphaFoldDB" id="A0A1M5ZM08"/>
<dbReference type="PANTHER" id="PTHR21075">
    <property type="entry name" value="ANAEROBIC RIBONUCLEOSIDE-TRIPHOSPHATE REDUCTASE"/>
    <property type="match status" value="1"/>
</dbReference>
<dbReference type="PROSITE" id="PS51161">
    <property type="entry name" value="ATP_CONE"/>
    <property type="match status" value="1"/>
</dbReference>
<dbReference type="Pfam" id="PF03477">
    <property type="entry name" value="ATP-cone"/>
    <property type="match status" value="1"/>
</dbReference>